<keyword evidence="9" id="KW-0862">Zinc</keyword>
<evidence type="ECO:0000256" key="11">
    <source>
        <dbReference type="PROSITE-ProRule" id="PRU00175"/>
    </source>
</evidence>
<dbReference type="PANTHER" id="PTHR23328">
    <property type="entry name" value="RING-TYPE DOMAIN-CONTAINING PROTEIN"/>
    <property type="match status" value="1"/>
</dbReference>
<dbReference type="GO" id="GO:0005634">
    <property type="term" value="C:nucleus"/>
    <property type="evidence" value="ECO:0007669"/>
    <property type="project" value="UniProtKB-SubCell"/>
</dbReference>
<dbReference type="GO" id="GO:0031491">
    <property type="term" value="F:nucleosome binding"/>
    <property type="evidence" value="ECO:0007669"/>
    <property type="project" value="TreeGrafter"/>
</dbReference>
<protein>
    <recommendedName>
        <fullName evidence="3">RING-type E3 ubiquitin transferase</fullName>
        <ecNumber evidence="3">2.3.2.27</ecNumber>
    </recommendedName>
</protein>
<keyword evidence="8" id="KW-0833">Ubl conjugation pathway</keyword>
<evidence type="ECO:0000256" key="3">
    <source>
        <dbReference type="ARBA" id="ARBA00012483"/>
    </source>
</evidence>
<dbReference type="SUPFAM" id="SSF57850">
    <property type="entry name" value="RING/U-box"/>
    <property type="match status" value="1"/>
</dbReference>
<dbReference type="GO" id="GO:0006302">
    <property type="term" value="P:double-strand break repair"/>
    <property type="evidence" value="ECO:0007669"/>
    <property type="project" value="TreeGrafter"/>
</dbReference>
<dbReference type="Gene3D" id="3.30.40.10">
    <property type="entry name" value="Zinc/RING finger domain, C3HC4 (zinc finger)"/>
    <property type="match status" value="1"/>
</dbReference>
<dbReference type="InterPro" id="IPR018957">
    <property type="entry name" value="Znf_C3HC4_RING-type"/>
</dbReference>
<evidence type="ECO:0000256" key="8">
    <source>
        <dbReference type="ARBA" id="ARBA00022786"/>
    </source>
</evidence>
<evidence type="ECO:0000256" key="12">
    <source>
        <dbReference type="SAM" id="MobiDB-lite"/>
    </source>
</evidence>
<dbReference type="EMBL" id="HBUE01133813">
    <property type="protein sequence ID" value="CAG6497685.1"/>
    <property type="molecule type" value="Transcribed_RNA"/>
</dbReference>
<feature type="region of interest" description="Disordered" evidence="12">
    <location>
        <begin position="12"/>
        <end position="32"/>
    </location>
</feature>
<dbReference type="PROSITE" id="PS00518">
    <property type="entry name" value="ZF_RING_1"/>
    <property type="match status" value="1"/>
</dbReference>
<accession>A0A8D8G5X8</accession>
<evidence type="ECO:0000313" key="14">
    <source>
        <dbReference type="EMBL" id="CAG6497682.1"/>
    </source>
</evidence>
<keyword evidence="6" id="KW-0227">DNA damage</keyword>
<dbReference type="InterPro" id="IPR017907">
    <property type="entry name" value="Znf_RING_CS"/>
</dbReference>
<proteinExistence type="predicted"/>
<name>A0A8D8G5X8_CULPI</name>
<evidence type="ECO:0000256" key="2">
    <source>
        <dbReference type="ARBA" id="ARBA00004123"/>
    </source>
</evidence>
<evidence type="ECO:0000256" key="6">
    <source>
        <dbReference type="ARBA" id="ARBA00022763"/>
    </source>
</evidence>
<feature type="compositionally biased region" description="Basic residues" evidence="12">
    <location>
        <begin position="649"/>
        <end position="662"/>
    </location>
</feature>
<feature type="compositionally biased region" description="Basic residues" evidence="12">
    <location>
        <begin position="741"/>
        <end position="750"/>
    </location>
</feature>
<feature type="compositionally biased region" description="Pro residues" evidence="12">
    <location>
        <begin position="699"/>
        <end position="712"/>
    </location>
</feature>
<evidence type="ECO:0000256" key="4">
    <source>
        <dbReference type="ARBA" id="ARBA00022679"/>
    </source>
</evidence>
<dbReference type="InterPro" id="IPR013083">
    <property type="entry name" value="Znf_RING/FYVE/PHD"/>
</dbReference>
<evidence type="ECO:0000256" key="5">
    <source>
        <dbReference type="ARBA" id="ARBA00022723"/>
    </source>
</evidence>
<feature type="compositionally biased region" description="Acidic residues" evidence="12">
    <location>
        <begin position="397"/>
        <end position="407"/>
    </location>
</feature>
<dbReference type="GO" id="GO:0035861">
    <property type="term" value="C:site of double-strand break"/>
    <property type="evidence" value="ECO:0007669"/>
    <property type="project" value="TreeGrafter"/>
</dbReference>
<feature type="region of interest" description="Disordered" evidence="12">
    <location>
        <begin position="643"/>
        <end position="662"/>
    </location>
</feature>
<dbReference type="PROSITE" id="PS50089">
    <property type="entry name" value="ZF_RING_2"/>
    <property type="match status" value="1"/>
</dbReference>
<dbReference type="AlphaFoldDB" id="A0A8D8G5X8"/>
<dbReference type="InterPro" id="IPR051657">
    <property type="entry name" value="RNF168/RNF169_E3_ubiq-ligase"/>
</dbReference>
<reference evidence="14" key="1">
    <citation type="submission" date="2021-05" db="EMBL/GenBank/DDBJ databases">
        <authorList>
            <person name="Alioto T."/>
            <person name="Alioto T."/>
            <person name="Gomez Garrido J."/>
        </authorList>
    </citation>
    <scope>NUCLEOTIDE SEQUENCE</scope>
</reference>
<dbReference type="PANTHER" id="PTHR23328:SF0">
    <property type="entry name" value="RING-TYPE DOMAIN-CONTAINING PROTEIN"/>
    <property type="match status" value="1"/>
</dbReference>
<dbReference type="GO" id="GO:0008270">
    <property type="term" value="F:zinc ion binding"/>
    <property type="evidence" value="ECO:0007669"/>
    <property type="project" value="UniProtKB-KW"/>
</dbReference>
<feature type="region of interest" description="Disordered" evidence="12">
    <location>
        <begin position="439"/>
        <end position="479"/>
    </location>
</feature>
<keyword evidence="5" id="KW-0479">Metal-binding</keyword>
<comment type="subcellular location">
    <subcellularLocation>
        <location evidence="2">Nucleus</location>
    </subcellularLocation>
</comment>
<keyword evidence="4" id="KW-0808">Transferase</keyword>
<sequence>MSSKLLNYPAATSNPHLASGTGPSSGGSSAPGNATVAGQLNLENLQLDDILCTVCQSVLVEPVFLPCQHRFCRNCLSGTIEKNNLNCPCCRKRFGTWYRNASRVNKLVHEQLWSAIQRQFREYLEEDGGAPGRCNGNGGTGGGNGIVTSCFVPPTESVIHLSEPGEIRKEYENELQRYRKELIEEKKKELAASEKYIINLYKQEGIIDLVDSSDHLSISSSTSTPEPPDQDKVKAKDDKANKGGADVHQVVDDDDDEEAGPSGSFPIRNGTISNATAAAAAATTAGTSNNQKPAAIAANAVASRPGTSKSGSIISISSTSTASGASSSCISSASSRYSLSKVDKAGQKGATVLGKQPAGGAVKKVFTMAEVNKSELCVKPTKIHRRTSSQAAGGEGGGDDDDDVDDGDSLRSELNHFKPILATTPKSCFSPKAIVRVPSVRPEAGTLPTSSSKANSAAGPSSPTKSPFKPIDPTTPRRSAFSVVNMHLFTPLTTSVVGPSKKQPEAVASSAKKSGSKKRSSAKKGSSSKKKSKSTPALSGNRKRKLKFSPTSTKVAKAKSSPVKPAAEDAAPRVTRRSVNKEANRLKELIVNDQQRREAMIEQERRDFEFAQKLQKKFNRTRGATGVTMAPEVIAKELLKQAQASLPPPRRHSISYSLRRRPSVMELPAAPEVVEPSTSFAVPEPPTTSRKRKTMAAPPSLPPPPPPPPPQPTNRKKSTKAATAARVPIKVEPEVAPPPKILRRSTRNRN</sequence>
<feature type="region of interest" description="Disordered" evidence="12">
    <location>
        <begin position="382"/>
        <end position="411"/>
    </location>
</feature>
<feature type="compositionally biased region" description="Polar residues" evidence="12">
    <location>
        <begin position="447"/>
        <end position="465"/>
    </location>
</feature>
<evidence type="ECO:0000256" key="9">
    <source>
        <dbReference type="ARBA" id="ARBA00022833"/>
    </source>
</evidence>
<dbReference type="Pfam" id="PF00097">
    <property type="entry name" value="zf-C3HC4"/>
    <property type="match status" value="1"/>
</dbReference>
<feature type="region of interest" description="Disordered" evidence="12">
    <location>
        <begin position="667"/>
        <end position="750"/>
    </location>
</feature>
<feature type="compositionally biased region" description="Low complexity" evidence="12">
    <location>
        <begin position="549"/>
        <end position="565"/>
    </location>
</feature>
<organism evidence="14">
    <name type="scientific">Culex pipiens</name>
    <name type="common">House mosquito</name>
    <dbReference type="NCBI Taxonomy" id="7175"/>
    <lineage>
        <taxon>Eukaryota</taxon>
        <taxon>Metazoa</taxon>
        <taxon>Ecdysozoa</taxon>
        <taxon>Arthropoda</taxon>
        <taxon>Hexapoda</taxon>
        <taxon>Insecta</taxon>
        <taxon>Pterygota</taxon>
        <taxon>Neoptera</taxon>
        <taxon>Endopterygota</taxon>
        <taxon>Diptera</taxon>
        <taxon>Nematocera</taxon>
        <taxon>Culicoidea</taxon>
        <taxon>Culicidae</taxon>
        <taxon>Culicinae</taxon>
        <taxon>Culicini</taxon>
        <taxon>Culex</taxon>
        <taxon>Culex</taxon>
    </lineage>
</organism>
<evidence type="ECO:0000259" key="13">
    <source>
        <dbReference type="PROSITE" id="PS50089"/>
    </source>
</evidence>
<keyword evidence="7 11" id="KW-0863">Zinc-finger</keyword>
<dbReference type="GO" id="GO:0061630">
    <property type="term" value="F:ubiquitin protein ligase activity"/>
    <property type="evidence" value="ECO:0007669"/>
    <property type="project" value="UniProtKB-EC"/>
</dbReference>
<dbReference type="InterPro" id="IPR001841">
    <property type="entry name" value="Znf_RING"/>
</dbReference>
<evidence type="ECO:0000256" key="1">
    <source>
        <dbReference type="ARBA" id="ARBA00000900"/>
    </source>
</evidence>
<dbReference type="CDD" id="cd22249">
    <property type="entry name" value="UDM1_RNF168_RNF169-like"/>
    <property type="match status" value="1"/>
</dbReference>
<dbReference type="EMBL" id="HBUE01133811">
    <property type="protein sequence ID" value="CAG6497682.1"/>
    <property type="molecule type" value="Transcribed_RNA"/>
</dbReference>
<feature type="region of interest" description="Disordered" evidence="12">
    <location>
        <begin position="216"/>
        <end position="270"/>
    </location>
</feature>
<keyword evidence="10" id="KW-0539">Nucleus</keyword>
<comment type="catalytic activity">
    <reaction evidence="1">
        <text>S-ubiquitinyl-[E2 ubiquitin-conjugating enzyme]-L-cysteine + [acceptor protein]-L-lysine = [E2 ubiquitin-conjugating enzyme]-L-cysteine + N(6)-ubiquitinyl-[acceptor protein]-L-lysine.</text>
        <dbReference type="EC" id="2.3.2.27"/>
    </reaction>
</comment>
<feature type="compositionally biased region" description="Basic residues" evidence="12">
    <location>
        <begin position="514"/>
        <end position="533"/>
    </location>
</feature>
<evidence type="ECO:0000256" key="7">
    <source>
        <dbReference type="ARBA" id="ARBA00022771"/>
    </source>
</evidence>
<feature type="domain" description="RING-type" evidence="13">
    <location>
        <begin position="52"/>
        <end position="91"/>
    </location>
</feature>
<feature type="region of interest" description="Disordered" evidence="12">
    <location>
        <begin position="491"/>
        <end position="582"/>
    </location>
</feature>
<feature type="compositionally biased region" description="Low complexity" evidence="12">
    <location>
        <begin position="18"/>
        <end position="32"/>
    </location>
</feature>
<dbReference type="EC" id="2.3.2.27" evidence="3"/>
<evidence type="ECO:0000256" key="10">
    <source>
        <dbReference type="ARBA" id="ARBA00023242"/>
    </source>
</evidence>
<dbReference type="SMART" id="SM00184">
    <property type="entry name" value="RING"/>
    <property type="match status" value="1"/>
</dbReference>
<dbReference type="EMBL" id="HBUE01133801">
    <property type="protein sequence ID" value="CAG6497671.1"/>
    <property type="molecule type" value="Transcribed_RNA"/>
</dbReference>
<feature type="compositionally biased region" description="Basic and acidic residues" evidence="12">
    <location>
        <begin position="229"/>
        <end position="241"/>
    </location>
</feature>